<dbReference type="InterPro" id="IPR004370">
    <property type="entry name" value="4-OT-like_dom"/>
</dbReference>
<sequence>MPFANLKVPAGLLSAEEKQRLVTGVTELYVETFGERARPNTMVLVEEVTDGGWGVAGQVLTQAKLQQPDEQPDQKPDSSGG</sequence>
<feature type="region of interest" description="Disordered" evidence="3">
    <location>
        <begin position="62"/>
        <end position="81"/>
    </location>
</feature>
<comment type="similarity">
    <text evidence="1">Belongs to the 4-oxalocrotonate tautomerase family.</text>
</comment>
<dbReference type="GO" id="GO:0016853">
    <property type="term" value="F:isomerase activity"/>
    <property type="evidence" value="ECO:0007669"/>
    <property type="project" value="UniProtKB-KW"/>
</dbReference>
<dbReference type="SUPFAM" id="SSF55331">
    <property type="entry name" value="Tautomerase/MIF"/>
    <property type="match status" value="1"/>
</dbReference>
<evidence type="ECO:0000259" key="4">
    <source>
        <dbReference type="Pfam" id="PF01361"/>
    </source>
</evidence>
<gene>
    <name evidence="5" type="ORF">Airi01_011850</name>
</gene>
<dbReference type="Pfam" id="PF01361">
    <property type="entry name" value="Tautomerase"/>
    <property type="match status" value="1"/>
</dbReference>
<dbReference type="RefSeq" id="WP_285618114.1">
    <property type="nucleotide sequence ID" value="NZ_BSTJ01000001.1"/>
</dbReference>
<accession>A0A9W6RBT2</accession>
<comment type="caution">
    <text evidence="5">The sequence shown here is derived from an EMBL/GenBank/DDBJ whole genome shotgun (WGS) entry which is preliminary data.</text>
</comment>
<dbReference type="AlphaFoldDB" id="A0A9W6RBT2"/>
<evidence type="ECO:0000256" key="2">
    <source>
        <dbReference type="ARBA" id="ARBA00023235"/>
    </source>
</evidence>
<protein>
    <submittedName>
        <fullName evidence="5">4-oxalocrotonate tautomerase</fullName>
    </submittedName>
</protein>
<dbReference type="PANTHER" id="PTHR35530:SF2">
    <property type="entry name" value="BSL4019 PROTEIN"/>
    <property type="match status" value="1"/>
</dbReference>
<dbReference type="Gene3D" id="3.30.429.10">
    <property type="entry name" value="Macrophage Migration Inhibitory Factor"/>
    <property type="match status" value="1"/>
</dbReference>
<evidence type="ECO:0000313" key="5">
    <source>
        <dbReference type="EMBL" id="GLY72918.1"/>
    </source>
</evidence>
<evidence type="ECO:0000256" key="3">
    <source>
        <dbReference type="SAM" id="MobiDB-lite"/>
    </source>
</evidence>
<evidence type="ECO:0000256" key="1">
    <source>
        <dbReference type="ARBA" id="ARBA00006723"/>
    </source>
</evidence>
<dbReference type="Proteomes" id="UP001165135">
    <property type="component" value="Unassembled WGS sequence"/>
</dbReference>
<name>A0A9W6RBT2_9ACTN</name>
<reference evidence="5" key="1">
    <citation type="submission" date="2023-03" db="EMBL/GenBank/DDBJ databases">
        <title>Actinoallomurus iriomotensis NBRC 103681.</title>
        <authorList>
            <person name="Ichikawa N."/>
            <person name="Sato H."/>
            <person name="Tonouchi N."/>
        </authorList>
    </citation>
    <scope>NUCLEOTIDE SEQUENCE</scope>
    <source>
        <strain evidence="5">NBRC 103681</strain>
    </source>
</reference>
<feature type="compositionally biased region" description="Basic and acidic residues" evidence="3">
    <location>
        <begin position="72"/>
        <end position="81"/>
    </location>
</feature>
<proteinExistence type="inferred from homology"/>
<organism evidence="5 6">
    <name type="scientific">Actinoallomurus iriomotensis</name>
    <dbReference type="NCBI Taxonomy" id="478107"/>
    <lineage>
        <taxon>Bacteria</taxon>
        <taxon>Bacillati</taxon>
        <taxon>Actinomycetota</taxon>
        <taxon>Actinomycetes</taxon>
        <taxon>Streptosporangiales</taxon>
        <taxon>Thermomonosporaceae</taxon>
        <taxon>Actinoallomurus</taxon>
    </lineage>
</organism>
<dbReference type="PANTHER" id="PTHR35530">
    <property type="entry name" value="TAUTOMERASE-RELATED"/>
    <property type="match status" value="1"/>
</dbReference>
<feature type="domain" description="4-oxalocrotonate tautomerase-like" evidence="4">
    <location>
        <begin position="2"/>
        <end position="61"/>
    </location>
</feature>
<evidence type="ECO:0000313" key="6">
    <source>
        <dbReference type="Proteomes" id="UP001165135"/>
    </source>
</evidence>
<dbReference type="InterPro" id="IPR014347">
    <property type="entry name" value="Tautomerase/MIF_sf"/>
</dbReference>
<keyword evidence="2" id="KW-0413">Isomerase</keyword>
<dbReference type="EMBL" id="BSTJ01000001">
    <property type="protein sequence ID" value="GLY72918.1"/>
    <property type="molecule type" value="Genomic_DNA"/>
</dbReference>